<dbReference type="EMBL" id="CP116810">
    <property type="protein sequence ID" value="WCL92666.1"/>
    <property type="molecule type" value="Genomic_DNA"/>
</dbReference>
<dbReference type="PANTHER" id="PTHR43316:SF3">
    <property type="entry name" value="HALOACID DEHALOGENASE, TYPE II (AFU_ORTHOLOGUE AFUA_2G07750)-RELATED"/>
    <property type="match status" value="1"/>
</dbReference>
<keyword evidence="1 2" id="KW-0378">Hydrolase</keyword>
<dbReference type="Gene3D" id="3.40.50.1000">
    <property type="entry name" value="HAD superfamily/HAD-like"/>
    <property type="match status" value="1"/>
</dbReference>
<dbReference type="Proteomes" id="UP000001426">
    <property type="component" value="Chromosome"/>
</dbReference>
<dbReference type="InterPro" id="IPR023214">
    <property type="entry name" value="HAD_sf"/>
</dbReference>
<dbReference type="NCBIfam" id="TIGR01493">
    <property type="entry name" value="HAD-SF-IA-v2"/>
    <property type="match status" value="1"/>
</dbReference>
<dbReference type="KEGG" id="rpa:TX73_012955"/>
<dbReference type="eggNOG" id="COG1011">
    <property type="taxonomic scope" value="Bacteria"/>
</dbReference>
<reference evidence="2 4" key="2">
    <citation type="journal article" date="2004" name="Nat. Biotechnol.">
        <title>Complete genome sequence of the metabolically versatile photosynthetic bacterium Rhodopseudomonas palustris.</title>
        <authorList>
            <person name="Larimer F.W."/>
            <person name="Chain P."/>
            <person name="Hauser L."/>
            <person name="Lamerdin J."/>
            <person name="Malfatti S."/>
            <person name="Do L."/>
            <person name="Land M.L."/>
            <person name="Pelletier D.A."/>
            <person name="Beatty J.T."/>
            <person name="Lang A.S."/>
            <person name="Tabita F.R."/>
            <person name="Gibson J.L."/>
            <person name="Hanson T.E."/>
            <person name="Bobst C."/>
            <person name="Torres J.L."/>
            <person name="Peres C."/>
            <person name="Harrison F.H."/>
            <person name="Gibson J."/>
            <person name="Harwood C.S."/>
        </authorList>
    </citation>
    <scope>NUCLEOTIDE SEQUENCE [LARGE SCALE GENOMIC DNA]</scope>
    <source>
        <strain evidence="4">ATCC BAA-98 / CGA009</strain>
        <strain evidence="2">CGA009</strain>
    </source>
</reference>
<dbReference type="EMBL" id="BX572601">
    <property type="protein sequence ID" value="CAE27948.1"/>
    <property type="molecule type" value="Genomic_DNA"/>
</dbReference>
<dbReference type="AlphaFoldDB" id="Q6N6V7"/>
<sequence length="241" mass="26732">MPATDATDVKALLFDVFGTVVDWRSSLIDDLSAYAAQRGLEGDWTKLVDVWRQAYVPSMDAVRKNPQADFLTLDELHRRSLERLVGEFGIKGLTEDDLNYMVTGWHRLKPWSGVVAALERLHTKYILAPLSNGNVGLLTRMAKNAGLPWDMVFGSDIFRHYKPDPENYLGAAKLLNLQPGEVMLVAAHNYDLRAAQALGLKTAFIPRPTEYGPLQTIDFDATGDWTIVADDLAGIADQLGC</sequence>
<dbReference type="HOGENOM" id="CLU_045011_3_0_5"/>
<organism evidence="2">
    <name type="scientific">Rhodopseudomonas palustris (strain ATCC BAA-98 / CGA009)</name>
    <dbReference type="NCBI Taxonomy" id="258594"/>
    <lineage>
        <taxon>Bacteria</taxon>
        <taxon>Pseudomonadati</taxon>
        <taxon>Pseudomonadota</taxon>
        <taxon>Alphaproteobacteria</taxon>
        <taxon>Hyphomicrobiales</taxon>
        <taxon>Nitrobacteraceae</taxon>
        <taxon>Rhodopseudomonas</taxon>
    </lineage>
</organism>
<reference evidence="3" key="1">
    <citation type="submission" date="2003-07" db="EMBL/GenBank/DDBJ databases">
        <authorList>
            <consortium name="Rhodopseudomonas genome consortium"/>
            <person name="Larimer F."/>
            <person name="Harwood C."/>
        </authorList>
    </citation>
    <scope>NUCLEOTIDE SEQUENCE</scope>
    <source>
        <strain evidence="3">CGA009</strain>
    </source>
</reference>
<dbReference type="InterPro" id="IPR006328">
    <property type="entry name" value="2-HAD"/>
</dbReference>
<evidence type="ECO:0000313" key="4">
    <source>
        <dbReference type="Proteomes" id="UP000001426"/>
    </source>
</evidence>
<dbReference type="InterPro" id="IPR036412">
    <property type="entry name" value="HAD-like_sf"/>
</dbReference>
<dbReference type="RefSeq" id="WP_011158057.1">
    <property type="nucleotide sequence ID" value="NZ_CP116810.1"/>
</dbReference>
<dbReference type="SFLD" id="SFLDG01129">
    <property type="entry name" value="C1.5:_HAD__Beta-PGM__Phosphata"/>
    <property type="match status" value="1"/>
</dbReference>
<dbReference type="EC" id="3.8.1.-" evidence="2"/>
<dbReference type="SUPFAM" id="SSF56784">
    <property type="entry name" value="HAD-like"/>
    <property type="match status" value="1"/>
</dbReference>
<dbReference type="GO" id="GO:0019120">
    <property type="term" value="F:hydrolase activity, acting on acid halide bonds, in C-halide compounds"/>
    <property type="evidence" value="ECO:0007669"/>
    <property type="project" value="InterPro"/>
</dbReference>
<dbReference type="PhylomeDB" id="Q6N6V7"/>
<dbReference type="STRING" id="258594.RPA2507"/>
<name>Q6N6V7_RHOPA</name>
<dbReference type="GeneID" id="66893570"/>
<dbReference type="Gene3D" id="1.10.150.750">
    <property type="match status" value="1"/>
</dbReference>
<dbReference type="SFLD" id="SFLDS00003">
    <property type="entry name" value="Haloacid_Dehalogenase"/>
    <property type="match status" value="1"/>
</dbReference>
<dbReference type="InterPro" id="IPR006439">
    <property type="entry name" value="HAD-SF_hydro_IA"/>
</dbReference>
<dbReference type="CDD" id="cd02588">
    <property type="entry name" value="HAD_L2-DEX"/>
    <property type="match status" value="1"/>
</dbReference>
<dbReference type="PANTHER" id="PTHR43316">
    <property type="entry name" value="HYDROLASE, HALOACID DELAHOGENASE-RELATED"/>
    <property type="match status" value="1"/>
</dbReference>
<dbReference type="Pfam" id="PF00702">
    <property type="entry name" value="Hydrolase"/>
    <property type="match status" value="1"/>
</dbReference>
<keyword evidence="4" id="KW-1185">Reference proteome</keyword>
<evidence type="ECO:0000313" key="3">
    <source>
        <dbReference type="EMBL" id="WCL92666.1"/>
    </source>
</evidence>
<evidence type="ECO:0000256" key="1">
    <source>
        <dbReference type="ARBA" id="ARBA00022801"/>
    </source>
</evidence>
<proteinExistence type="predicted"/>
<accession>Q6N6V7</accession>
<dbReference type="InterPro" id="IPR051540">
    <property type="entry name" value="S-2-haloacid_dehalogenase"/>
</dbReference>
<dbReference type="PRINTS" id="PR00413">
    <property type="entry name" value="HADHALOGNASE"/>
</dbReference>
<dbReference type="NCBIfam" id="TIGR01428">
    <property type="entry name" value="HAD_type_II"/>
    <property type="match status" value="1"/>
</dbReference>
<gene>
    <name evidence="2" type="ordered locus">RPA2507</name>
    <name evidence="3" type="ORF">TX73_012955</name>
</gene>
<protein>
    <submittedName>
        <fullName evidence="3">Haloacid dehalogenase type II</fullName>
    </submittedName>
    <submittedName>
        <fullName evidence="2">Possible haloacid dehalogenase</fullName>
        <ecNumber evidence="2">3.8.1.-</ecNumber>
    </submittedName>
</protein>
<reference evidence="3" key="3">
    <citation type="submission" date="2022-12" db="EMBL/GenBank/DDBJ databases">
        <title>Complete genome sequence of Rhodopseudomonas palustris CGA0092 and corrections to the R. palustris CGA009 genome sequence.</title>
        <authorList>
            <person name="Mazny B.R."/>
            <person name="Sheff O.F."/>
            <person name="LaSarre B."/>
            <person name="McKinlay A."/>
            <person name="McKinlay J.B."/>
        </authorList>
    </citation>
    <scope>NUCLEOTIDE SEQUENCE</scope>
    <source>
        <strain evidence="3">CGA009</strain>
    </source>
</reference>
<evidence type="ECO:0000313" key="2">
    <source>
        <dbReference type="EMBL" id="CAE27948.1"/>
    </source>
</evidence>